<reference evidence="1" key="1">
    <citation type="submission" date="2015-07" db="EMBL/GenBank/DDBJ databases">
        <title>MeaNS - Measles Nucleotide Surveillance Program.</title>
        <authorList>
            <person name="Tran T."/>
            <person name="Druce J."/>
        </authorList>
    </citation>
    <scope>NUCLEOTIDE SEQUENCE</scope>
    <source>
        <strain evidence="1">UCB-OBI-ISO-001</strain>
        <tissue evidence="1">Gonad</tissue>
    </source>
</reference>
<accession>A0A0L8GTK0</accession>
<proteinExistence type="predicted"/>
<dbReference type="AlphaFoldDB" id="A0A0L8GTK0"/>
<protein>
    <submittedName>
        <fullName evidence="1">Uncharacterized protein</fullName>
    </submittedName>
</protein>
<organism evidence="1">
    <name type="scientific">Octopus bimaculoides</name>
    <name type="common">California two-spotted octopus</name>
    <dbReference type="NCBI Taxonomy" id="37653"/>
    <lineage>
        <taxon>Eukaryota</taxon>
        <taxon>Metazoa</taxon>
        <taxon>Spiralia</taxon>
        <taxon>Lophotrochozoa</taxon>
        <taxon>Mollusca</taxon>
        <taxon>Cephalopoda</taxon>
        <taxon>Coleoidea</taxon>
        <taxon>Octopodiformes</taxon>
        <taxon>Octopoda</taxon>
        <taxon>Incirrata</taxon>
        <taxon>Octopodidae</taxon>
        <taxon>Octopus</taxon>
    </lineage>
</organism>
<gene>
    <name evidence="1" type="ORF">OCBIM_22028689mg</name>
</gene>
<dbReference type="EMBL" id="KQ420555">
    <property type="protein sequence ID" value="KOF79950.1"/>
    <property type="molecule type" value="Genomic_DNA"/>
</dbReference>
<evidence type="ECO:0000313" key="1">
    <source>
        <dbReference type="EMBL" id="KOF79950.1"/>
    </source>
</evidence>
<name>A0A0L8GTK0_OCTBM</name>
<sequence>MYFLRRNQKNFQTKNKPQNFHGKSMEFKFCLVQICLHLSRFDSLNTNSSRDSILSTMILTCKYLALRQI</sequence>